<feature type="coiled-coil region" evidence="1">
    <location>
        <begin position="4"/>
        <end position="31"/>
    </location>
</feature>
<reference evidence="2 3" key="1">
    <citation type="journal article" date="2018" name="Environ. Microbiol.">
        <title>Isolation and genomic characterization of Novimethylophilus kurashikiensis gen. nov. sp. nov., a new lanthanide-dependent methylotrophic species of Methylophilaceae.</title>
        <authorList>
            <person name="Lv H."/>
            <person name="Sahin N."/>
            <person name="Tani A."/>
        </authorList>
    </citation>
    <scope>NUCLEOTIDE SEQUENCE [LARGE SCALE GENOMIC DNA]</scope>
    <source>
        <strain evidence="2 3">La2-4</strain>
    </source>
</reference>
<keyword evidence="3" id="KW-1185">Reference proteome</keyword>
<proteinExistence type="predicted"/>
<name>A0A2R5FAW7_9PROT</name>
<dbReference type="RefSeq" id="WP_109016530.1">
    <property type="nucleotide sequence ID" value="NZ_BDOQ01000018.1"/>
</dbReference>
<dbReference type="AlphaFoldDB" id="A0A2R5FAW7"/>
<protein>
    <submittedName>
        <fullName evidence="2">Uncharacterized protein</fullName>
    </submittedName>
</protein>
<keyword evidence="1" id="KW-0175">Coiled coil</keyword>
<organism evidence="2 3">
    <name type="scientific">Novimethylophilus kurashikiensis</name>
    <dbReference type="NCBI Taxonomy" id="1825523"/>
    <lineage>
        <taxon>Bacteria</taxon>
        <taxon>Pseudomonadati</taxon>
        <taxon>Pseudomonadota</taxon>
        <taxon>Betaproteobacteria</taxon>
        <taxon>Nitrosomonadales</taxon>
        <taxon>Methylophilaceae</taxon>
        <taxon>Novimethylophilus</taxon>
    </lineage>
</organism>
<accession>A0A2R5FAW7</accession>
<dbReference type="EMBL" id="BDOQ01000018">
    <property type="protein sequence ID" value="GBG15380.1"/>
    <property type="molecule type" value="Genomic_DNA"/>
</dbReference>
<evidence type="ECO:0000256" key="1">
    <source>
        <dbReference type="SAM" id="Coils"/>
    </source>
</evidence>
<sequence>MGLLDELKLQAEQAKQQREDASNAAENDSQLINGKLYKIFHYFRELAEQLEVIHPPTDLAFPVHGVGDMANLRLKNFSADYRRRIDGYTFTDLIDYVSLTFSYSSPQKFVVDRQESWQAERLREYLGRHSILFELEERKNPRGLLENAQFTIPWEVRTYIRVKGDEARRQIIFAMRNVERLGEQEFIFSAERVDDALLDEFVRFMLGQPNRLRSLQY</sequence>
<dbReference type="Proteomes" id="UP000245081">
    <property type="component" value="Unassembled WGS sequence"/>
</dbReference>
<evidence type="ECO:0000313" key="3">
    <source>
        <dbReference type="Proteomes" id="UP000245081"/>
    </source>
</evidence>
<comment type="caution">
    <text evidence="2">The sequence shown here is derived from an EMBL/GenBank/DDBJ whole genome shotgun (WGS) entry which is preliminary data.</text>
</comment>
<evidence type="ECO:0000313" key="2">
    <source>
        <dbReference type="EMBL" id="GBG15380.1"/>
    </source>
</evidence>
<dbReference type="OrthoDB" id="8534086at2"/>
<gene>
    <name evidence="2" type="ORF">NMK_2986</name>
</gene>